<dbReference type="Proteomes" id="UP001569175">
    <property type="component" value="Unassembled WGS sequence"/>
</dbReference>
<accession>A0ABV4KPD6</accession>
<name>A0ABV4KPD6_9VIBR</name>
<dbReference type="RefSeq" id="WP_371707922.1">
    <property type="nucleotide sequence ID" value="NZ_JBGOOL010000036.1"/>
</dbReference>
<keyword evidence="2" id="KW-1185">Reference proteome</keyword>
<reference evidence="1 2" key="1">
    <citation type="submission" date="2024-06" db="EMBL/GenBank/DDBJ databases">
        <authorList>
            <person name="Steensen K."/>
            <person name="Seneca J."/>
            <person name="Bartlau N."/>
            <person name="Yu A.X."/>
            <person name="Polz M.F."/>
        </authorList>
    </citation>
    <scope>NUCLEOTIDE SEQUENCE [LARGE SCALE GENOMIC DNA]</scope>
    <source>
        <strain evidence="1 2">1F9</strain>
    </source>
</reference>
<protein>
    <submittedName>
        <fullName evidence="1">Uncharacterized protein</fullName>
    </submittedName>
</protein>
<gene>
    <name evidence="1" type="ORF">ACED57_13745</name>
</gene>
<proteinExistence type="predicted"/>
<evidence type="ECO:0000313" key="2">
    <source>
        <dbReference type="Proteomes" id="UP001569175"/>
    </source>
</evidence>
<evidence type="ECO:0000313" key="1">
    <source>
        <dbReference type="EMBL" id="MEZ8054207.1"/>
    </source>
</evidence>
<dbReference type="EMBL" id="JBGOOL010000036">
    <property type="protein sequence ID" value="MEZ8054207.1"/>
    <property type="molecule type" value="Genomic_DNA"/>
</dbReference>
<comment type="caution">
    <text evidence="1">The sequence shown here is derived from an EMBL/GenBank/DDBJ whole genome shotgun (WGS) entry which is preliminary data.</text>
</comment>
<sequence length="129" mass="14808">MTKKSNIEIRNVKEELEKAQSRARARTLSLNNFYEKVSTLQQTLDDVLYKHDQRGIEASITVYNKVASAYSGVPQATFVDLVRNTKGWKLVGVRRDTGIPADIQIHNLDKYKEKITRDTKRIVCPDIQD</sequence>
<organism evidence="1 2">
    <name type="scientific">Vibrio atlanticus</name>
    <dbReference type="NCBI Taxonomy" id="693153"/>
    <lineage>
        <taxon>Bacteria</taxon>
        <taxon>Pseudomonadati</taxon>
        <taxon>Pseudomonadota</taxon>
        <taxon>Gammaproteobacteria</taxon>
        <taxon>Vibrionales</taxon>
        <taxon>Vibrionaceae</taxon>
        <taxon>Vibrio</taxon>
    </lineage>
</organism>